<accession>A0A379LZZ9</accession>
<dbReference type="Proteomes" id="UP000254569">
    <property type="component" value="Unassembled WGS sequence"/>
</dbReference>
<organism evidence="2 3">
    <name type="scientific">Rhodococcus gordoniae</name>
    <dbReference type="NCBI Taxonomy" id="223392"/>
    <lineage>
        <taxon>Bacteria</taxon>
        <taxon>Bacillati</taxon>
        <taxon>Actinomycetota</taxon>
        <taxon>Actinomycetes</taxon>
        <taxon>Mycobacteriales</taxon>
        <taxon>Nocardiaceae</taxon>
        <taxon>Rhodococcus</taxon>
    </lineage>
</organism>
<protein>
    <submittedName>
        <fullName evidence="2">Uncharacterized protein</fullName>
    </submittedName>
</protein>
<gene>
    <name evidence="2" type="ORF">NCTC13296_02517</name>
</gene>
<dbReference type="EMBL" id="UGVI01000001">
    <property type="protein sequence ID" value="SUE15654.1"/>
    <property type="molecule type" value="Genomic_DNA"/>
</dbReference>
<feature type="region of interest" description="Disordered" evidence="1">
    <location>
        <begin position="1"/>
        <end position="55"/>
    </location>
</feature>
<dbReference type="AlphaFoldDB" id="A0A379LZZ9"/>
<keyword evidence="3" id="KW-1185">Reference proteome</keyword>
<proteinExistence type="predicted"/>
<evidence type="ECO:0000313" key="2">
    <source>
        <dbReference type="EMBL" id="SUE15654.1"/>
    </source>
</evidence>
<evidence type="ECO:0000256" key="1">
    <source>
        <dbReference type="SAM" id="MobiDB-lite"/>
    </source>
</evidence>
<evidence type="ECO:0000313" key="3">
    <source>
        <dbReference type="Proteomes" id="UP000254569"/>
    </source>
</evidence>
<sequence>MIDHLRMSQNSSTDPPPDTPAIYVEARVRSDGQKKHRRRKADEYQNNQEGKPLALGSTVWEKAFAGPM</sequence>
<reference evidence="2 3" key="1">
    <citation type="submission" date="2018-06" db="EMBL/GenBank/DDBJ databases">
        <authorList>
            <consortium name="Pathogen Informatics"/>
            <person name="Doyle S."/>
        </authorList>
    </citation>
    <scope>NUCLEOTIDE SEQUENCE [LARGE SCALE GENOMIC DNA]</scope>
    <source>
        <strain evidence="2 3">NCTC13296</strain>
    </source>
</reference>
<name>A0A379LZZ9_9NOCA</name>